<sequence length="164" mass="18423">MKLLRIIPFVLFMMLLAGCNKGELQWYEMVVFKPVETPETIDTWSAQLQYVNYSEMQETPPDILKLTYNGVGSPVPNTVTFHIQGTSISGEIELAADGTGEAIIDREQLLDFLDTIILEDGTITGSIPLVLNWGDLSEELTLPYLTAIKDFEKTTLDKFLKLFS</sequence>
<protein>
    <submittedName>
        <fullName evidence="1">Uncharacterized protein</fullName>
    </submittedName>
</protein>
<organism evidence="1 2">
    <name type="scientific">Bacillus timonensis</name>
    <dbReference type="NCBI Taxonomy" id="1033734"/>
    <lineage>
        <taxon>Bacteria</taxon>
        <taxon>Bacillati</taxon>
        <taxon>Bacillota</taxon>
        <taxon>Bacilli</taxon>
        <taxon>Bacillales</taxon>
        <taxon>Bacillaceae</taxon>
        <taxon>Bacillus</taxon>
    </lineage>
</organism>
<reference evidence="1 2" key="1">
    <citation type="journal article" date="2019" name="Indoor Air">
        <title>Impacts of indoor surface finishes on bacterial viability.</title>
        <authorList>
            <person name="Hu J."/>
            <person name="Maamar S.B."/>
            <person name="Glawe A.J."/>
            <person name="Gottel N."/>
            <person name="Gilbert J.A."/>
            <person name="Hartmann E.M."/>
        </authorList>
    </citation>
    <scope>NUCLEOTIDE SEQUENCE [LARGE SCALE GENOMIC DNA]</scope>
    <source>
        <strain evidence="1 2">AF060A6</strain>
    </source>
</reference>
<dbReference type="EMBL" id="SLUB01000010">
    <property type="protein sequence ID" value="THE13298.1"/>
    <property type="molecule type" value="Genomic_DNA"/>
</dbReference>
<accession>A0A4S3PUF9</accession>
<dbReference type="PROSITE" id="PS51257">
    <property type="entry name" value="PROKAR_LIPOPROTEIN"/>
    <property type="match status" value="1"/>
</dbReference>
<name>A0A4S3PUF9_9BACI</name>
<dbReference type="AlphaFoldDB" id="A0A4S3PUF9"/>
<evidence type="ECO:0000313" key="2">
    <source>
        <dbReference type="Proteomes" id="UP000306477"/>
    </source>
</evidence>
<evidence type="ECO:0000313" key="1">
    <source>
        <dbReference type="EMBL" id="THE13298.1"/>
    </source>
</evidence>
<keyword evidence="2" id="KW-1185">Reference proteome</keyword>
<proteinExistence type="predicted"/>
<comment type="caution">
    <text evidence="1">The sequence shown here is derived from an EMBL/GenBank/DDBJ whole genome shotgun (WGS) entry which is preliminary data.</text>
</comment>
<dbReference type="Proteomes" id="UP000306477">
    <property type="component" value="Unassembled WGS sequence"/>
</dbReference>
<gene>
    <name evidence="1" type="ORF">E1I69_08110</name>
</gene>
<dbReference type="OrthoDB" id="2857998at2"/>
<dbReference type="RefSeq" id="WP_136379110.1">
    <property type="nucleotide sequence ID" value="NZ_SLUB01000010.1"/>
</dbReference>